<reference evidence="2" key="1">
    <citation type="submission" date="2023-09" db="UniProtKB">
        <authorList>
            <consortium name="Ensembl"/>
        </authorList>
    </citation>
    <scope>IDENTIFICATION</scope>
</reference>
<proteinExistence type="predicted"/>
<dbReference type="InterPro" id="IPR013783">
    <property type="entry name" value="Ig-like_fold"/>
</dbReference>
<dbReference type="Ensembl" id="ENSCCNT00000001651.1">
    <property type="protein sequence ID" value="ENSCCNP00000001258.1"/>
    <property type="gene ID" value="ENSCCNG00000001392.1"/>
</dbReference>
<dbReference type="PROSITE" id="PS50853">
    <property type="entry name" value="FN3"/>
    <property type="match status" value="1"/>
</dbReference>
<dbReference type="InterPro" id="IPR036116">
    <property type="entry name" value="FN3_sf"/>
</dbReference>
<evidence type="ECO:0000259" key="1">
    <source>
        <dbReference type="PROSITE" id="PS50853"/>
    </source>
</evidence>
<dbReference type="AlphaFoldDB" id="A0A8C0VZ02"/>
<sequence length="139" mass="15223">MLILSNITSDSFNVSWAAQAGFFAKIVINVSHAHSLHESQLFTVPGDTEQAHITGLVEDTGYDVSVAGTTWAGNPTRPLTAFVITGTQSEPFSFFLAPFHVVCLQNHHDFNIFVPMPYLIHGYGLFVHVLPTLPLVLCI</sequence>
<feature type="domain" description="Fibronectin type-III" evidence="1">
    <location>
        <begin position="1"/>
        <end position="90"/>
    </location>
</feature>
<evidence type="ECO:0000313" key="2">
    <source>
        <dbReference type="Ensembl" id="ENSCCNP00000001258.1"/>
    </source>
</evidence>
<organism evidence="2">
    <name type="scientific">Castor canadensis</name>
    <name type="common">American beaver</name>
    <dbReference type="NCBI Taxonomy" id="51338"/>
    <lineage>
        <taxon>Eukaryota</taxon>
        <taxon>Metazoa</taxon>
        <taxon>Chordata</taxon>
        <taxon>Craniata</taxon>
        <taxon>Vertebrata</taxon>
        <taxon>Euteleostomi</taxon>
        <taxon>Mammalia</taxon>
        <taxon>Eutheria</taxon>
        <taxon>Euarchontoglires</taxon>
        <taxon>Glires</taxon>
        <taxon>Rodentia</taxon>
        <taxon>Castorimorpha</taxon>
        <taxon>Castoridae</taxon>
        <taxon>Castor</taxon>
    </lineage>
</organism>
<dbReference type="SUPFAM" id="SSF49265">
    <property type="entry name" value="Fibronectin type III"/>
    <property type="match status" value="1"/>
</dbReference>
<protein>
    <recommendedName>
        <fullName evidence="1">Fibronectin type-III domain-containing protein</fullName>
    </recommendedName>
</protein>
<dbReference type="CDD" id="cd00063">
    <property type="entry name" value="FN3"/>
    <property type="match status" value="1"/>
</dbReference>
<dbReference type="Pfam" id="PF00041">
    <property type="entry name" value="fn3"/>
    <property type="match status" value="1"/>
</dbReference>
<accession>A0A8C0VZ02</accession>
<dbReference type="InterPro" id="IPR003961">
    <property type="entry name" value="FN3_dom"/>
</dbReference>
<dbReference type="Gene3D" id="2.60.40.10">
    <property type="entry name" value="Immunoglobulins"/>
    <property type="match status" value="1"/>
</dbReference>
<name>A0A8C0VZ02_CASCN</name>